<dbReference type="KEGG" id="cgn:OK18_18145"/>
<dbReference type="EMBL" id="CP009928">
    <property type="protein sequence ID" value="AKK74269.1"/>
    <property type="molecule type" value="Genomic_DNA"/>
</dbReference>
<gene>
    <name evidence="1" type="ORF">OK18_18145</name>
</gene>
<name>A0A0G3M5X0_CHRGL</name>
<dbReference type="RefSeq" id="WP_050020915.1">
    <property type="nucleotide sequence ID" value="NZ_CP009928.1"/>
</dbReference>
<evidence type="ECO:0000313" key="1">
    <source>
        <dbReference type="EMBL" id="AKK74269.1"/>
    </source>
</evidence>
<reference evidence="1 2" key="1">
    <citation type="submission" date="2014-11" db="EMBL/GenBank/DDBJ databases">
        <authorList>
            <person name="Park G.-S."/>
            <person name="Hong S.-J."/>
            <person name="Jung B.K."/>
            <person name="Khan A.R."/>
            <person name="Kwak Y."/>
            <person name="Shin J.-H."/>
        </authorList>
    </citation>
    <scope>NUCLEOTIDE SEQUENCE [LARGE SCALE GENOMIC DNA]</scope>
    <source>
        <strain evidence="1 2">DSM 27622</strain>
    </source>
</reference>
<protein>
    <submittedName>
        <fullName evidence="1">Uncharacterized protein</fullName>
    </submittedName>
</protein>
<dbReference type="AlphaFoldDB" id="A0A0G3M5X0"/>
<proteinExistence type="predicted"/>
<sequence length="144" mass="16307">MKDLLVLISLFLAVYGKAQGQSQKFNFTFNPSKFIQINKLNKASGKEVIFDLYDIHGKKTKYITADKTSEALRRQKIYSFKGKSEDGTKLITLTIASGKLTGAYLENGNSYFIEPLDKNCKKKYKIYTKPDGNYQVGQIEDAVK</sequence>
<dbReference type="OrthoDB" id="1259860at2"/>
<accession>A0A0G3M5X0</accession>
<dbReference type="STRING" id="1324352.OK18_18145"/>
<evidence type="ECO:0000313" key="2">
    <source>
        <dbReference type="Proteomes" id="UP000035213"/>
    </source>
</evidence>
<dbReference type="PATRIC" id="fig|1324352.5.peg.3798"/>
<organism evidence="1 2">
    <name type="scientific">Chryseobacterium gallinarum</name>
    <dbReference type="NCBI Taxonomy" id="1324352"/>
    <lineage>
        <taxon>Bacteria</taxon>
        <taxon>Pseudomonadati</taxon>
        <taxon>Bacteroidota</taxon>
        <taxon>Flavobacteriia</taxon>
        <taxon>Flavobacteriales</taxon>
        <taxon>Weeksellaceae</taxon>
        <taxon>Chryseobacterium group</taxon>
        <taxon>Chryseobacterium</taxon>
    </lineage>
</organism>
<dbReference type="Proteomes" id="UP000035213">
    <property type="component" value="Chromosome"/>
</dbReference>